<reference evidence="1 2" key="1">
    <citation type="journal article" date="2011" name="Science">
        <title>The Selaginella genome identifies genetic changes associated with the evolution of vascular plants.</title>
        <authorList>
            <person name="Banks J.A."/>
            <person name="Nishiyama T."/>
            <person name="Hasebe M."/>
            <person name="Bowman J.L."/>
            <person name="Gribskov M."/>
            <person name="dePamphilis C."/>
            <person name="Albert V.A."/>
            <person name="Aono N."/>
            <person name="Aoyama T."/>
            <person name="Ambrose B.A."/>
            <person name="Ashton N.W."/>
            <person name="Axtell M.J."/>
            <person name="Barker E."/>
            <person name="Barker M.S."/>
            <person name="Bennetzen J.L."/>
            <person name="Bonawitz N.D."/>
            <person name="Chapple C."/>
            <person name="Cheng C."/>
            <person name="Correa L.G."/>
            <person name="Dacre M."/>
            <person name="DeBarry J."/>
            <person name="Dreyer I."/>
            <person name="Elias M."/>
            <person name="Engstrom E.M."/>
            <person name="Estelle M."/>
            <person name="Feng L."/>
            <person name="Finet C."/>
            <person name="Floyd S.K."/>
            <person name="Frommer W.B."/>
            <person name="Fujita T."/>
            <person name="Gramzow L."/>
            <person name="Gutensohn M."/>
            <person name="Harholt J."/>
            <person name="Hattori M."/>
            <person name="Heyl A."/>
            <person name="Hirai T."/>
            <person name="Hiwatashi Y."/>
            <person name="Ishikawa M."/>
            <person name="Iwata M."/>
            <person name="Karol K.G."/>
            <person name="Koehler B."/>
            <person name="Kolukisaoglu U."/>
            <person name="Kubo M."/>
            <person name="Kurata T."/>
            <person name="Lalonde S."/>
            <person name="Li K."/>
            <person name="Li Y."/>
            <person name="Litt A."/>
            <person name="Lyons E."/>
            <person name="Manning G."/>
            <person name="Maruyama T."/>
            <person name="Michael T.P."/>
            <person name="Mikami K."/>
            <person name="Miyazaki S."/>
            <person name="Morinaga S."/>
            <person name="Murata T."/>
            <person name="Mueller-Roeber B."/>
            <person name="Nelson D.R."/>
            <person name="Obara M."/>
            <person name="Oguri Y."/>
            <person name="Olmstead R.G."/>
            <person name="Onodera N."/>
            <person name="Petersen B.L."/>
            <person name="Pils B."/>
            <person name="Prigge M."/>
            <person name="Rensing S.A."/>
            <person name="Riano-Pachon D.M."/>
            <person name="Roberts A.W."/>
            <person name="Sato Y."/>
            <person name="Scheller H.V."/>
            <person name="Schulz B."/>
            <person name="Schulz C."/>
            <person name="Shakirov E.V."/>
            <person name="Shibagaki N."/>
            <person name="Shinohara N."/>
            <person name="Shippen D.E."/>
            <person name="Soerensen I."/>
            <person name="Sotooka R."/>
            <person name="Sugimoto N."/>
            <person name="Sugita M."/>
            <person name="Sumikawa N."/>
            <person name="Tanurdzic M."/>
            <person name="Theissen G."/>
            <person name="Ulvskov P."/>
            <person name="Wakazuki S."/>
            <person name="Weng J.K."/>
            <person name="Willats W.W."/>
            <person name="Wipf D."/>
            <person name="Wolf P.G."/>
            <person name="Yang L."/>
            <person name="Zimmer A.D."/>
            <person name="Zhu Q."/>
            <person name="Mitros T."/>
            <person name="Hellsten U."/>
            <person name="Loque D."/>
            <person name="Otillar R."/>
            <person name="Salamov A."/>
            <person name="Schmutz J."/>
            <person name="Shapiro H."/>
            <person name="Lindquist E."/>
            <person name="Lucas S."/>
            <person name="Rokhsar D."/>
            <person name="Grigoriev I.V."/>
        </authorList>
    </citation>
    <scope>NUCLEOTIDE SEQUENCE [LARGE SCALE GENOMIC DNA]</scope>
</reference>
<dbReference type="HOGENOM" id="CLU_2042093_0_0_1"/>
<dbReference type="EMBL" id="GL377580">
    <property type="protein sequence ID" value="EFJ28269.1"/>
    <property type="molecule type" value="Genomic_DNA"/>
</dbReference>
<dbReference type="AlphaFoldDB" id="D8RIL2"/>
<keyword evidence="2" id="KW-1185">Reference proteome</keyword>
<accession>D8RIL2</accession>
<dbReference type="Gramene" id="EFJ28269">
    <property type="protein sequence ID" value="EFJ28269"/>
    <property type="gene ID" value="SELMODRAFT_411649"/>
</dbReference>
<dbReference type="KEGG" id="smo:SELMODRAFT_411649"/>
<protein>
    <submittedName>
        <fullName evidence="1">Uncharacterized protein</fullName>
    </submittedName>
</protein>
<dbReference type="Proteomes" id="UP000001514">
    <property type="component" value="Unassembled WGS sequence"/>
</dbReference>
<evidence type="ECO:0000313" key="1">
    <source>
        <dbReference type="EMBL" id="EFJ28269.1"/>
    </source>
</evidence>
<name>D8RIL2_SELML</name>
<evidence type="ECO:0000313" key="2">
    <source>
        <dbReference type="Proteomes" id="UP000001514"/>
    </source>
</evidence>
<organism evidence="2">
    <name type="scientific">Selaginella moellendorffii</name>
    <name type="common">Spikemoss</name>
    <dbReference type="NCBI Taxonomy" id="88036"/>
    <lineage>
        <taxon>Eukaryota</taxon>
        <taxon>Viridiplantae</taxon>
        <taxon>Streptophyta</taxon>
        <taxon>Embryophyta</taxon>
        <taxon>Tracheophyta</taxon>
        <taxon>Lycopodiopsida</taxon>
        <taxon>Selaginellales</taxon>
        <taxon>Selaginellaceae</taxon>
        <taxon>Selaginella</taxon>
    </lineage>
</organism>
<gene>
    <name evidence="1" type="ORF">SELMODRAFT_411649</name>
</gene>
<sequence length="121" mass="14160">MDPFKWRRLGRQHRIPRQEHVMRALQSTAQDHMPASSDRAPWPISDHVPCIQPKSACDLDLAFRDHIPVREAIKEIRRQTRFPNQYRVPETLCIRARLTRNSPILLPVIKGDYSRDGNDEA</sequence>
<dbReference type="InParanoid" id="D8RIL2"/>
<proteinExistence type="predicted"/>